<evidence type="ECO:0000313" key="1">
    <source>
        <dbReference type="EMBL" id="KAH3700688.1"/>
    </source>
</evidence>
<dbReference type="AlphaFoldDB" id="A0A9D3YKR4"/>
<accession>A0A9D3YKR4</accession>
<reference evidence="1" key="2">
    <citation type="submission" date="2020-11" db="EMBL/GenBank/DDBJ databases">
        <authorList>
            <person name="McCartney M.A."/>
            <person name="Auch B."/>
            <person name="Kono T."/>
            <person name="Mallez S."/>
            <person name="Becker A."/>
            <person name="Gohl D.M."/>
            <person name="Silverstein K.A.T."/>
            <person name="Koren S."/>
            <person name="Bechman K.B."/>
            <person name="Herman A."/>
            <person name="Abrahante J.E."/>
            <person name="Garbe J."/>
        </authorList>
    </citation>
    <scope>NUCLEOTIDE SEQUENCE</scope>
    <source>
        <strain evidence="1">Duluth1</strain>
        <tissue evidence="1">Whole animal</tissue>
    </source>
</reference>
<gene>
    <name evidence="1" type="ORF">DPMN_075665</name>
</gene>
<name>A0A9D3YKR4_DREPO</name>
<dbReference type="EMBL" id="JAIWYP010000015">
    <property type="protein sequence ID" value="KAH3700688.1"/>
    <property type="molecule type" value="Genomic_DNA"/>
</dbReference>
<keyword evidence="2" id="KW-1185">Reference proteome</keyword>
<dbReference type="PANTHER" id="PTHR33153:SF3">
    <property type="entry name" value="TRAFFICKING PROTEIN PARTICLE COMPLEX SUBUNIT 11 DOMAIN-CONTAINING PROTEIN"/>
    <property type="match status" value="1"/>
</dbReference>
<evidence type="ECO:0000313" key="2">
    <source>
        <dbReference type="Proteomes" id="UP000828390"/>
    </source>
</evidence>
<proteinExistence type="predicted"/>
<protein>
    <submittedName>
        <fullName evidence="1">Uncharacterized protein</fullName>
    </submittedName>
</protein>
<organism evidence="1 2">
    <name type="scientific">Dreissena polymorpha</name>
    <name type="common">Zebra mussel</name>
    <name type="synonym">Mytilus polymorpha</name>
    <dbReference type="NCBI Taxonomy" id="45954"/>
    <lineage>
        <taxon>Eukaryota</taxon>
        <taxon>Metazoa</taxon>
        <taxon>Spiralia</taxon>
        <taxon>Lophotrochozoa</taxon>
        <taxon>Mollusca</taxon>
        <taxon>Bivalvia</taxon>
        <taxon>Autobranchia</taxon>
        <taxon>Heteroconchia</taxon>
        <taxon>Euheterodonta</taxon>
        <taxon>Imparidentia</taxon>
        <taxon>Neoheterodontei</taxon>
        <taxon>Myida</taxon>
        <taxon>Dreissenoidea</taxon>
        <taxon>Dreissenidae</taxon>
        <taxon>Dreissena</taxon>
    </lineage>
</organism>
<reference evidence="1" key="1">
    <citation type="journal article" date="2019" name="bioRxiv">
        <title>The Genome of the Zebra Mussel, Dreissena polymorpha: A Resource for Invasive Species Research.</title>
        <authorList>
            <person name="McCartney M.A."/>
            <person name="Auch B."/>
            <person name="Kono T."/>
            <person name="Mallez S."/>
            <person name="Zhang Y."/>
            <person name="Obille A."/>
            <person name="Becker A."/>
            <person name="Abrahante J.E."/>
            <person name="Garbe J."/>
            <person name="Badalamenti J.P."/>
            <person name="Herman A."/>
            <person name="Mangelson H."/>
            <person name="Liachko I."/>
            <person name="Sullivan S."/>
            <person name="Sone E.D."/>
            <person name="Koren S."/>
            <person name="Silverstein K.A.T."/>
            <person name="Beckman K.B."/>
            <person name="Gohl D.M."/>
        </authorList>
    </citation>
    <scope>NUCLEOTIDE SEQUENCE</scope>
    <source>
        <strain evidence="1">Duluth1</strain>
        <tissue evidence="1">Whole animal</tissue>
    </source>
</reference>
<dbReference type="PANTHER" id="PTHR33153">
    <property type="entry name" value="MYND-TYPE DOMAIN-CONTAINING PROTEIN"/>
    <property type="match status" value="1"/>
</dbReference>
<dbReference type="Proteomes" id="UP000828390">
    <property type="component" value="Unassembled WGS sequence"/>
</dbReference>
<comment type="caution">
    <text evidence="1">The sequence shown here is derived from an EMBL/GenBank/DDBJ whole genome shotgun (WGS) entry which is preliminary data.</text>
</comment>
<sequence length="250" mass="29107">MCTTFFTVKEVEEMREEDLTLNQSDQRKYLKRAIRDARGSYSLHGIFDASKGWAQEDSTVFAQDWLESYFNLYGDRLPDRQEFSLPSCLTKTTIFEQYESEVGHSAGLPLVSRSMFHDIWTKHFPTVKIGKTGLIKQPDKRSRAEFIALRQEHLNLQAECRKKYYKHIRKASTDKMEGRHLSIIKDNMDQAKSRLPSFCTNSKFIYFLQTHITGTDAFRPDANITLNALVHVLSDLCKLPYQTGVFPLYW</sequence>